<organism evidence="3">
    <name type="scientific">Paraconexibacter sp. AEG42_29</name>
    <dbReference type="NCBI Taxonomy" id="2997339"/>
    <lineage>
        <taxon>Bacteria</taxon>
        <taxon>Bacillati</taxon>
        <taxon>Actinomycetota</taxon>
        <taxon>Thermoleophilia</taxon>
        <taxon>Solirubrobacterales</taxon>
        <taxon>Paraconexibacteraceae</taxon>
        <taxon>Paraconexibacter</taxon>
    </lineage>
</organism>
<accession>A0AAU7B1M7</accession>
<keyword evidence="1" id="KW-0560">Oxidoreductase</keyword>
<dbReference type="InterPro" id="IPR022378">
    <property type="entry name" value="F420_OxRdatse_MSMEG2249_pred"/>
</dbReference>
<dbReference type="PANTHER" id="PTHR43244">
    <property type="match status" value="1"/>
</dbReference>
<feature type="domain" description="Luciferase-like" evidence="2">
    <location>
        <begin position="30"/>
        <end position="324"/>
    </location>
</feature>
<evidence type="ECO:0000259" key="2">
    <source>
        <dbReference type="Pfam" id="PF00296"/>
    </source>
</evidence>
<reference evidence="3" key="1">
    <citation type="submission" date="2022-12" db="EMBL/GenBank/DDBJ databases">
        <title>Paraconexibacter alkalitolerans sp. nov. and Baekduia alba sp. nov., isolated from soil and emended description of the genera Paraconexibacter (Chun et al., 2020) and Baekduia (An et al., 2020).</title>
        <authorList>
            <person name="Vieira S."/>
            <person name="Huber K.J."/>
            <person name="Geppert A."/>
            <person name="Wolf J."/>
            <person name="Neumann-Schaal M."/>
            <person name="Muesken M."/>
            <person name="Overmann J."/>
        </authorList>
    </citation>
    <scope>NUCLEOTIDE SEQUENCE</scope>
    <source>
        <strain evidence="3">AEG42_29</strain>
    </source>
</reference>
<dbReference type="PANTHER" id="PTHR43244:SF1">
    <property type="entry name" value="5,10-METHYLENETETRAHYDROMETHANOPTERIN REDUCTASE"/>
    <property type="match status" value="1"/>
</dbReference>
<dbReference type="CDD" id="cd01097">
    <property type="entry name" value="Tetrahydromethanopterin_reductase"/>
    <property type="match status" value="1"/>
</dbReference>
<name>A0AAU7B1M7_9ACTN</name>
<evidence type="ECO:0000313" key="3">
    <source>
        <dbReference type="EMBL" id="XAY07916.1"/>
    </source>
</evidence>
<dbReference type="InterPro" id="IPR036661">
    <property type="entry name" value="Luciferase-like_sf"/>
</dbReference>
<dbReference type="SUPFAM" id="SSF51679">
    <property type="entry name" value="Bacterial luciferase-like"/>
    <property type="match status" value="1"/>
</dbReference>
<dbReference type="EMBL" id="CP114014">
    <property type="protein sequence ID" value="XAY07916.1"/>
    <property type="molecule type" value="Genomic_DNA"/>
</dbReference>
<dbReference type="Gene3D" id="3.20.20.30">
    <property type="entry name" value="Luciferase-like domain"/>
    <property type="match status" value="1"/>
</dbReference>
<dbReference type="AlphaFoldDB" id="A0AAU7B1M7"/>
<dbReference type="NCBIfam" id="TIGR03857">
    <property type="entry name" value="F420_MSMEG_2249"/>
    <property type="match status" value="1"/>
</dbReference>
<proteinExistence type="predicted"/>
<sequence length="346" mass="37141">MADASQLAFYALPGHVESAAPLRAEVSDGAALGLGAVLLSERLNVKESAALCGYAAALAGPDMEVVAGLTFPHTRHPMDLAAYGGTMAHLAEGGFTLGIGRGVNHNWDTWGMPRPGMAMLEDVASVLRRLWTGESVVDHDGPLGRFPGTLSLGVELPHQPRLALGALGPKTQALAGRVYDDLLMHSHWTPEGTRRSVERVRRAAEEAGRDPASVRVWAMLVTACEVPEEVVLQKVVRRMTTYMQWPGYGELIVDANGWDLAVLDRLRTHPLLDGRMADVTAFTTDELLQIRDIYPDEWLRDGAAIGSAAECAAMAQRLLDAGADRVVLHGSAPAQVQSLVQAFTTS</sequence>
<evidence type="ECO:0000256" key="1">
    <source>
        <dbReference type="ARBA" id="ARBA00023002"/>
    </source>
</evidence>
<dbReference type="InterPro" id="IPR050564">
    <property type="entry name" value="F420-G6PD/mer"/>
</dbReference>
<dbReference type="Pfam" id="PF00296">
    <property type="entry name" value="Bac_luciferase"/>
    <property type="match status" value="1"/>
</dbReference>
<dbReference type="GO" id="GO:0016705">
    <property type="term" value="F:oxidoreductase activity, acting on paired donors, with incorporation or reduction of molecular oxygen"/>
    <property type="evidence" value="ECO:0007669"/>
    <property type="project" value="InterPro"/>
</dbReference>
<gene>
    <name evidence="3" type="ORF">DSM112329_04810</name>
</gene>
<dbReference type="KEGG" id="parq:DSM112329_04810"/>
<protein>
    <recommendedName>
        <fullName evidence="2">Luciferase-like domain-containing protein</fullName>
    </recommendedName>
</protein>
<dbReference type="InterPro" id="IPR011251">
    <property type="entry name" value="Luciferase-like_dom"/>
</dbReference>
<dbReference type="RefSeq" id="WP_354699103.1">
    <property type="nucleotide sequence ID" value="NZ_CP114014.1"/>
</dbReference>